<keyword evidence="2" id="KW-1185">Reference proteome</keyword>
<organism evidence="1 2">
    <name type="scientific">Candidatus Nitrospira nitrificans</name>
    <dbReference type="NCBI Taxonomy" id="1742973"/>
    <lineage>
        <taxon>Bacteria</taxon>
        <taxon>Pseudomonadati</taxon>
        <taxon>Nitrospirota</taxon>
        <taxon>Nitrospiria</taxon>
        <taxon>Nitrospirales</taxon>
        <taxon>Nitrospiraceae</taxon>
        <taxon>Nitrospira</taxon>
    </lineage>
</organism>
<dbReference type="OrthoDB" id="2678579at2"/>
<dbReference type="STRING" id="1742973.COMA2_10004"/>
<proteinExistence type="predicted"/>
<dbReference type="AlphaFoldDB" id="A0A0S4L0U0"/>
<dbReference type="Pfam" id="PF18742">
    <property type="entry name" value="DpnII-MboI"/>
    <property type="match status" value="1"/>
</dbReference>
<dbReference type="Proteomes" id="UP000198736">
    <property type="component" value="Unassembled WGS sequence"/>
</dbReference>
<accession>A0A0S4L0U0</accession>
<dbReference type="EMBL" id="CZPZ01000001">
    <property type="protein sequence ID" value="CUS31235.1"/>
    <property type="molecule type" value="Genomic_DNA"/>
</dbReference>
<reference evidence="2" key="1">
    <citation type="submission" date="2015-10" db="EMBL/GenBank/DDBJ databases">
        <authorList>
            <person name="Luecker S."/>
            <person name="Luecker S."/>
        </authorList>
    </citation>
    <scope>NUCLEOTIDE SEQUENCE [LARGE SCALE GENOMIC DNA]</scope>
</reference>
<evidence type="ECO:0000313" key="2">
    <source>
        <dbReference type="Proteomes" id="UP000198736"/>
    </source>
</evidence>
<evidence type="ECO:0000313" key="1">
    <source>
        <dbReference type="EMBL" id="CUS31235.1"/>
    </source>
</evidence>
<gene>
    <name evidence="1" type="ORF">COMA2_10004</name>
</gene>
<dbReference type="RefSeq" id="WP_139076925.1">
    <property type="nucleotide sequence ID" value="NZ_CZPZ01000001.1"/>
</dbReference>
<name>A0A0S4L0U0_9BACT</name>
<sequence length="466" mass="50433">MARARATDHQRPRSKTALIEEATLGITKLQEVLAAINDLGQEGFPYRDAAQSKAELQFRECLRHAFGERSQEFQTYRNFKLRTADKAEVAQSLAAIKGLIHTLEDRKLELQGLKPPPKPESPPEGSLSNIARMALVPSTPPVIVTEQIPSPMTGAVTVTTNVGASMAPLPPAAHSQPPMPESTITAPATTLIPTPTLTPPPTPSLTPMPIASELPPQSIASPIPSPPPVPAAQPMPSAIDRRIEAAQAPPSPMAAPLVSAIPTQPQIPPPPSASNYPSMPPEMSPSLVQGPQDFPIGKQAIGLSIARVIESTLDQDPLNLIRKVCLRFHSVARQLRLRRDYRPTLEVDDDYDLQDLLCALLKVEFDEVATDEWTPPYTGGAARTTLLVNRDQIAIVAKKTGPGVTTKELADQVAADSAYYRTQGRCTTIFCFMYDPEGRIGSPRRLETTLTSVSEHCRVEVLVAPK</sequence>
<protein>
    <submittedName>
        <fullName evidence="1">Uncharacterized protein</fullName>
    </submittedName>
</protein>